<keyword evidence="2" id="KW-1185">Reference proteome</keyword>
<dbReference type="GO" id="GO:0005524">
    <property type="term" value="F:ATP binding"/>
    <property type="evidence" value="ECO:0007669"/>
    <property type="project" value="UniProtKB-KW"/>
</dbReference>
<dbReference type="AlphaFoldDB" id="A0A940S3N9"/>
<reference evidence="1" key="1">
    <citation type="submission" date="2021-03" db="EMBL/GenBank/DDBJ databases">
        <title>Sagittula salina sp. nov. strain M10.9X isolated from the marine waste.</title>
        <authorList>
            <person name="Satari L."/>
            <person name="Molina-Menor E."/>
            <person name="Vidal-Verdu A."/>
            <person name="Pascual J."/>
            <person name="Pereto J."/>
            <person name="Porcar M."/>
        </authorList>
    </citation>
    <scope>NUCLEOTIDE SEQUENCE</scope>
    <source>
        <strain evidence="1">M10.9X</strain>
    </source>
</reference>
<dbReference type="Proteomes" id="UP000675940">
    <property type="component" value="Unassembled WGS sequence"/>
</dbReference>
<evidence type="ECO:0000313" key="1">
    <source>
        <dbReference type="EMBL" id="MBP0483244.1"/>
    </source>
</evidence>
<keyword evidence="1" id="KW-0067">ATP-binding</keyword>
<name>A0A940S3N9_9RHOB</name>
<gene>
    <name evidence="1" type="ORF">J5474_12175</name>
</gene>
<dbReference type="RefSeq" id="WP_209361183.1">
    <property type="nucleotide sequence ID" value="NZ_JAGISH010000006.1"/>
</dbReference>
<sequence length="206" mass="22312">MTNLQDLLEDFGTHLPARGAAAAAPPEPSISESELEGHKLESFEKGYRAGWDDAVKAQTDETSHITSSFGQHLQDLSFTYEEAYGQMMQAVTPLLTEMVEALLPELARATLGHHIAEQLQKLSAEIGKTPVEIAVAPDKIPAVEALLDGDFSFPLQVVPDDTLADGQADLRFGSQERQIDLGDLIASVTEAVQGFAHDNQRKMTNG</sequence>
<accession>A0A940S3N9</accession>
<evidence type="ECO:0000313" key="2">
    <source>
        <dbReference type="Proteomes" id="UP000675940"/>
    </source>
</evidence>
<dbReference type="EMBL" id="JAGISH010000006">
    <property type="protein sequence ID" value="MBP0483244.1"/>
    <property type="molecule type" value="Genomic_DNA"/>
</dbReference>
<proteinExistence type="predicted"/>
<protein>
    <submittedName>
        <fullName evidence="1">ABC transporter ATP-binding protein</fullName>
    </submittedName>
</protein>
<keyword evidence="1" id="KW-0547">Nucleotide-binding</keyword>
<comment type="caution">
    <text evidence="1">The sequence shown here is derived from an EMBL/GenBank/DDBJ whole genome shotgun (WGS) entry which is preliminary data.</text>
</comment>
<organism evidence="1 2">
    <name type="scientific">Sagittula salina</name>
    <dbReference type="NCBI Taxonomy" id="2820268"/>
    <lineage>
        <taxon>Bacteria</taxon>
        <taxon>Pseudomonadati</taxon>
        <taxon>Pseudomonadota</taxon>
        <taxon>Alphaproteobacteria</taxon>
        <taxon>Rhodobacterales</taxon>
        <taxon>Roseobacteraceae</taxon>
        <taxon>Sagittula</taxon>
    </lineage>
</organism>